<dbReference type="EC" id="5.1.3.2" evidence="1"/>
<gene>
    <name evidence="1" type="primary">galE</name>
    <name evidence="1" type="ORF">E5336_12085</name>
</gene>
<keyword evidence="1" id="KW-0413">Isomerase</keyword>
<evidence type="ECO:0000313" key="2">
    <source>
        <dbReference type="Proteomes" id="UP000308836"/>
    </source>
</evidence>
<proteinExistence type="predicted"/>
<sequence>MAILVVGGAGYIGSHTVYALVERGEDVVIVDNLQTGFPQLIHPNARFYEGDLRDKAFLESVFEKEPIEGVIHFAANSLVGVSMKEPLEYFDNNVYGTLVLLETMKKFNVKHIVFSSTAATYGEPKRIPIEESDATEPTNPYGETKLTMEKMMKWCDQAYGMKYVALRYFNACGAHPNGKIGELHDPETHLIPLILQVPLNKRPHICVFGNDYPTKDGTCIRDYIHVCDLADAHIRALEYLKAHNQSETINLGNGEGYSVLEIIEAAKKATGQPIEVKIEPRRPGDPAKLVANTQKVRDVLGWTPRYTDVEEIIRTAWNFYTRQV</sequence>
<name>A0AC61R4Q3_9FIRM</name>
<protein>
    <submittedName>
        <fullName evidence="1">UDP-glucose 4-epimerase GalE</fullName>
        <ecNumber evidence="1">5.1.3.2</ecNumber>
    </submittedName>
</protein>
<keyword evidence="2" id="KW-1185">Reference proteome</keyword>
<reference evidence="1" key="1">
    <citation type="submission" date="2019-04" db="EMBL/GenBank/DDBJ databases">
        <title>Microbes associate with the intestines of laboratory mice.</title>
        <authorList>
            <person name="Navarre W."/>
            <person name="Wong E."/>
            <person name="Huang K."/>
            <person name="Tropini C."/>
            <person name="Ng K."/>
            <person name="Yu B."/>
        </authorList>
    </citation>
    <scope>NUCLEOTIDE SEQUENCE</scope>
    <source>
        <strain evidence="1">NM09_H32</strain>
    </source>
</reference>
<dbReference type="EMBL" id="SRYG01000042">
    <property type="protein sequence ID" value="TGY64415.1"/>
    <property type="molecule type" value="Genomic_DNA"/>
</dbReference>
<comment type="caution">
    <text evidence="1">The sequence shown here is derived from an EMBL/GenBank/DDBJ whole genome shotgun (WGS) entry which is preliminary data.</text>
</comment>
<evidence type="ECO:0000313" key="1">
    <source>
        <dbReference type="EMBL" id="TGY64415.1"/>
    </source>
</evidence>
<accession>A0AC61R4Q3</accession>
<dbReference type="Proteomes" id="UP000308836">
    <property type="component" value="Unassembled WGS sequence"/>
</dbReference>
<organism evidence="1 2">
    <name type="scientific">Dubosiella muris</name>
    <dbReference type="NCBI Taxonomy" id="3038133"/>
    <lineage>
        <taxon>Bacteria</taxon>
        <taxon>Bacillati</taxon>
        <taxon>Bacillota</taxon>
        <taxon>Erysipelotrichia</taxon>
        <taxon>Erysipelotrichales</taxon>
        <taxon>Erysipelotrichaceae</taxon>
        <taxon>Dubosiella</taxon>
    </lineage>
</organism>